<proteinExistence type="predicted"/>
<name>A0A446CK26_9BURK</name>
<organism evidence="1 2">
    <name type="scientific">Achromobacter veterisilvae</name>
    <dbReference type="NCBI Taxonomy" id="2069367"/>
    <lineage>
        <taxon>Bacteria</taxon>
        <taxon>Pseudomonadati</taxon>
        <taxon>Pseudomonadota</taxon>
        <taxon>Betaproteobacteria</taxon>
        <taxon>Burkholderiales</taxon>
        <taxon>Alcaligenaceae</taxon>
        <taxon>Achromobacter</taxon>
    </lineage>
</organism>
<evidence type="ECO:0000313" key="1">
    <source>
        <dbReference type="EMBL" id="SSW68230.1"/>
    </source>
</evidence>
<dbReference type="EMBL" id="UFQC01000014">
    <property type="protein sequence ID" value="SSW68230.1"/>
    <property type="molecule type" value="Genomic_DNA"/>
</dbReference>
<dbReference type="Proteomes" id="UP000289465">
    <property type="component" value="Unassembled WGS sequence"/>
</dbReference>
<dbReference type="RefSeq" id="WP_129241663.1">
    <property type="nucleotide sequence ID" value="NZ_UFQC01000014.1"/>
</dbReference>
<evidence type="ECO:0008006" key="3">
    <source>
        <dbReference type="Google" id="ProtNLM"/>
    </source>
</evidence>
<reference evidence="1 2" key="1">
    <citation type="submission" date="2018-07" db="EMBL/GenBank/DDBJ databases">
        <authorList>
            <person name="Peeters C."/>
        </authorList>
    </citation>
    <scope>NUCLEOTIDE SEQUENCE [LARGE SCALE GENOMIC DNA]</scope>
    <source>
        <strain evidence="1 2">LMG 30378</strain>
    </source>
</reference>
<sequence length="131" mass="14625">MSDLYTYERFTPGAVLGDWEEPLDANLLALWDRLFGAQAQDAPARQAGLAVALMMRAYLNIVTPRPPGNIHARQELAVQNLPLAGEVVRSRVRCLDKEMRRDRRYLQLEVSGKGAGGRALYTGKMNLIWAA</sequence>
<accession>A0A446CK26</accession>
<evidence type="ECO:0000313" key="2">
    <source>
        <dbReference type="Proteomes" id="UP000289465"/>
    </source>
</evidence>
<dbReference type="AlphaFoldDB" id="A0A446CK26"/>
<protein>
    <recommendedName>
        <fullName evidence="3">MaoC-like domain-containing protein</fullName>
    </recommendedName>
</protein>
<gene>
    <name evidence="1" type="ORF">AVE30378_02966</name>
</gene>
<dbReference type="OrthoDB" id="8656393at2"/>